<protein>
    <submittedName>
        <fullName evidence="8">ABC transporter permease</fullName>
    </submittedName>
</protein>
<feature type="transmembrane region" description="Helical" evidence="6">
    <location>
        <begin position="299"/>
        <end position="320"/>
    </location>
</feature>
<keyword evidence="2" id="KW-1003">Cell membrane</keyword>
<evidence type="ECO:0000256" key="6">
    <source>
        <dbReference type="SAM" id="Phobius"/>
    </source>
</evidence>
<evidence type="ECO:0000313" key="8">
    <source>
        <dbReference type="EMBL" id="QUI24509.1"/>
    </source>
</evidence>
<dbReference type="KEGG" id="vpy:HZI73_20355"/>
<comment type="subcellular location">
    <subcellularLocation>
        <location evidence="1">Cell membrane</location>
        <topology evidence="1">Multi-pass membrane protein</topology>
    </subcellularLocation>
</comment>
<evidence type="ECO:0000256" key="1">
    <source>
        <dbReference type="ARBA" id="ARBA00004651"/>
    </source>
</evidence>
<dbReference type="Gene3D" id="3.40.1710.10">
    <property type="entry name" value="abc type-2 transporter like domain"/>
    <property type="match status" value="1"/>
</dbReference>
<feature type="transmembrane region" description="Helical" evidence="6">
    <location>
        <begin position="230"/>
        <end position="255"/>
    </location>
</feature>
<feature type="transmembrane region" description="Helical" evidence="6">
    <location>
        <begin position="267"/>
        <end position="287"/>
    </location>
</feature>
<dbReference type="PANTHER" id="PTHR30294:SF29">
    <property type="entry name" value="MULTIDRUG ABC TRANSPORTER PERMEASE YBHS-RELATED"/>
    <property type="match status" value="1"/>
</dbReference>
<evidence type="ECO:0000256" key="3">
    <source>
        <dbReference type="ARBA" id="ARBA00022692"/>
    </source>
</evidence>
<evidence type="ECO:0000256" key="5">
    <source>
        <dbReference type="ARBA" id="ARBA00023136"/>
    </source>
</evidence>
<dbReference type="Pfam" id="PF12698">
    <property type="entry name" value="ABC2_membrane_3"/>
    <property type="match status" value="1"/>
</dbReference>
<keyword evidence="3 6" id="KW-0812">Transmembrane</keyword>
<organism evidence="8 9">
    <name type="scientific">Vallitalea pronyensis</name>
    <dbReference type="NCBI Taxonomy" id="1348613"/>
    <lineage>
        <taxon>Bacteria</taxon>
        <taxon>Bacillati</taxon>
        <taxon>Bacillota</taxon>
        <taxon>Clostridia</taxon>
        <taxon>Lachnospirales</taxon>
        <taxon>Vallitaleaceae</taxon>
        <taxon>Vallitalea</taxon>
    </lineage>
</organism>
<evidence type="ECO:0000259" key="7">
    <source>
        <dbReference type="Pfam" id="PF12698"/>
    </source>
</evidence>
<feature type="domain" description="ABC-2 type transporter transmembrane" evidence="7">
    <location>
        <begin position="14"/>
        <end position="376"/>
    </location>
</feature>
<dbReference type="GO" id="GO:0140359">
    <property type="term" value="F:ABC-type transporter activity"/>
    <property type="evidence" value="ECO:0007669"/>
    <property type="project" value="InterPro"/>
</dbReference>
<gene>
    <name evidence="8" type="ORF">HZI73_20355</name>
</gene>
<evidence type="ECO:0000313" key="9">
    <source>
        <dbReference type="Proteomes" id="UP000683246"/>
    </source>
</evidence>
<dbReference type="InterPro" id="IPR013525">
    <property type="entry name" value="ABC2_TM"/>
</dbReference>
<feature type="transmembrane region" description="Helical" evidence="6">
    <location>
        <begin position="357"/>
        <end position="379"/>
    </location>
</feature>
<sequence>MKVSKLFCKIVQRKFMAAFIIHTIIFVGLMAFLSKSGFNQTEDAFELSKVKVSVINEDNTPLANGLESYMNHIAKPVEIKSNEESIKDALFFRETEIIVIIPEGFQNSFASSDDQKINTISVPDLTSSEYAKTIIDRYLSIARLYISAYSEMPIEKVNEKVLSDISTKANVSFLDRIAGNNLSNLNTYFNTLSYILLAMLISMIGRIMLTFNNKEIKMRNYCSPVSSKNYNFQLVFSNLLIALVVWIIFVILAFVINNDSLNQTGSLLFVVNSFVLTILCLSISFLVSTFVTKKSIDPIGSCLAIGLPLLGGSFVPQAFLSDQLKTIGEFNPIFWYVKVNDTIGSLGIITQSTLEPIIYGILVQLAFATAFLAIALVIIKQKRQVL</sequence>
<reference evidence="8" key="1">
    <citation type="submission" date="2020-07" db="EMBL/GenBank/DDBJ databases">
        <title>Vallitalea pronyensis genome.</title>
        <authorList>
            <person name="Postec A."/>
        </authorList>
    </citation>
    <scope>NUCLEOTIDE SEQUENCE</scope>
    <source>
        <strain evidence="8">FatNI3</strain>
    </source>
</reference>
<feature type="transmembrane region" description="Helical" evidence="6">
    <location>
        <begin position="191"/>
        <end position="209"/>
    </location>
</feature>
<proteinExistence type="predicted"/>
<keyword evidence="9" id="KW-1185">Reference proteome</keyword>
<name>A0A8J8SIJ3_9FIRM</name>
<dbReference type="RefSeq" id="WP_212695200.1">
    <property type="nucleotide sequence ID" value="NZ_CP058649.1"/>
</dbReference>
<dbReference type="InterPro" id="IPR051449">
    <property type="entry name" value="ABC-2_transporter_component"/>
</dbReference>
<keyword evidence="4 6" id="KW-1133">Transmembrane helix</keyword>
<accession>A0A8J8SIJ3</accession>
<feature type="transmembrane region" description="Helical" evidence="6">
    <location>
        <begin position="15"/>
        <end position="33"/>
    </location>
</feature>
<dbReference type="Proteomes" id="UP000683246">
    <property type="component" value="Chromosome"/>
</dbReference>
<evidence type="ECO:0000256" key="4">
    <source>
        <dbReference type="ARBA" id="ARBA00022989"/>
    </source>
</evidence>
<dbReference type="AlphaFoldDB" id="A0A8J8SIJ3"/>
<dbReference type="GO" id="GO:0005886">
    <property type="term" value="C:plasma membrane"/>
    <property type="evidence" value="ECO:0007669"/>
    <property type="project" value="UniProtKB-SubCell"/>
</dbReference>
<evidence type="ECO:0000256" key="2">
    <source>
        <dbReference type="ARBA" id="ARBA00022475"/>
    </source>
</evidence>
<keyword evidence="5 6" id="KW-0472">Membrane</keyword>
<dbReference type="EMBL" id="CP058649">
    <property type="protein sequence ID" value="QUI24509.1"/>
    <property type="molecule type" value="Genomic_DNA"/>
</dbReference>
<dbReference type="PANTHER" id="PTHR30294">
    <property type="entry name" value="MEMBRANE COMPONENT OF ABC TRANSPORTER YHHJ-RELATED"/>
    <property type="match status" value="1"/>
</dbReference>